<comment type="caution">
    <text evidence="1">The sequence shown here is derived from an EMBL/GenBank/DDBJ whole genome shotgun (WGS) entry which is preliminary data.</text>
</comment>
<proteinExistence type="predicted"/>
<evidence type="ECO:0008006" key="3">
    <source>
        <dbReference type="Google" id="ProtNLM"/>
    </source>
</evidence>
<evidence type="ECO:0000313" key="2">
    <source>
        <dbReference type="Proteomes" id="UP001244787"/>
    </source>
</evidence>
<organism evidence="1 2">
    <name type="scientific">Aequorivita aurantiaca</name>
    <dbReference type="NCBI Taxonomy" id="3053356"/>
    <lineage>
        <taxon>Bacteria</taxon>
        <taxon>Pseudomonadati</taxon>
        <taxon>Bacteroidota</taxon>
        <taxon>Flavobacteriia</taxon>
        <taxon>Flavobacteriales</taxon>
        <taxon>Flavobacteriaceae</taxon>
        <taxon>Aequorivita</taxon>
    </lineage>
</organism>
<protein>
    <recommendedName>
        <fullName evidence="3">3D domain-containing protein</fullName>
    </recommendedName>
</protein>
<evidence type="ECO:0000313" key="1">
    <source>
        <dbReference type="EMBL" id="MDN3725553.1"/>
    </source>
</evidence>
<dbReference type="RefSeq" id="WP_290255639.1">
    <property type="nucleotide sequence ID" value="NZ_JAUGQQ010000036.1"/>
</dbReference>
<sequence length="261" mass="31019">MKNHIFIFTFLLFPFISFSQIENDSIEFHFESSKNNWFKIPSNEWKFDGNYAIKRIGYWKGSPCGDVPETERVIGIRRNDTIFINYNKKMDPLCDPRIGVAGNAIDLVINTKKYPNYRNLIIKEVKNEDCKTDSCLIENINNIINKPFINKEEITVKSDSRGGYETYTVYFDYNVPILIERKIKEIIHFDYLDNSTEDKSKYVYAKFYIRNWEKNEFIRVGVFKTLLNNGEIQKIAMPVHYEFDYDKDKISEIKINKRNSR</sequence>
<keyword evidence="2" id="KW-1185">Reference proteome</keyword>
<dbReference type="Proteomes" id="UP001244787">
    <property type="component" value="Unassembled WGS sequence"/>
</dbReference>
<name>A0ABT8DJQ6_9FLAO</name>
<gene>
    <name evidence="1" type="ORF">QRD02_14300</name>
</gene>
<reference evidence="1 2" key="1">
    <citation type="submission" date="2023-06" db="EMBL/GenBank/DDBJ databases">
        <authorList>
            <person name="Ye Y.-Q."/>
            <person name="Du Z.-J."/>
        </authorList>
    </citation>
    <scope>NUCLEOTIDE SEQUENCE [LARGE SCALE GENOMIC DNA]</scope>
    <source>
        <strain evidence="1 2">SDUM287046</strain>
    </source>
</reference>
<accession>A0ABT8DJQ6</accession>
<dbReference type="EMBL" id="JAUGQQ010000036">
    <property type="protein sequence ID" value="MDN3725553.1"/>
    <property type="molecule type" value="Genomic_DNA"/>
</dbReference>